<evidence type="ECO:0000313" key="5">
    <source>
        <dbReference type="EMBL" id="MYM66405.1"/>
    </source>
</evidence>
<comment type="caution">
    <text evidence="5">The sequence shown here is derived from an EMBL/GenBank/DDBJ whole genome shotgun (WGS) entry which is preliminary data.</text>
</comment>
<feature type="chain" id="PRO_5031222574" evidence="3">
    <location>
        <begin position="24"/>
        <end position="241"/>
    </location>
</feature>
<dbReference type="NCBIfam" id="NF035944">
    <property type="entry name" value="PEPxxWA-CTERM"/>
    <property type="match status" value="1"/>
</dbReference>
<feature type="signal peptide" evidence="3">
    <location>
        <begin position="1"/>
        <end position="23"/>
    </location>
</feature>
<dbReference type="InterPro" id="IPR013320">
    <property type="entry name" value="ConA-like_dom_sf"/>
</dbReference>
<dbReference type="RefSeq" id="WP_161013450.1">
    <property type="nucleotide sequence ID" value="NZ_WWCK01000002.1"/>
</dbReference>
<keyword evidence="2" id="KW-1015">Disulfide bond</keyword>
<sequence>MNANKVLPLAAGLLLASAAQVQAATLIHHYDFTSGVTDSAGSANGTLLGGASTAGGVLTLDGDGDYVQFSSYLVPTSGSYSVSFFAQRAVAQGSYTEVISQANTGGGFYIGTDPSGNIRAADNWLSTGVAFGAPGMTDHYALTVDAANNVSRLYVNGTLAASVGYALTSVTGGTYTRLGRQFDPYAEFFQGTIDDVRIYDGALTGNEVALLANPVPEPSTYAMLVAGLGLVGALARRRRIS</sequence>
<dbReference type="EMBL" id="WWCK01000002">
    <property type="protein sequence ID" value="MYM66405.1"/>
    <property type="molecule type" value="Genomic_DNA"/>
</dbReference>
<keyword evidence="6" id="KW-1185">Reference proteome</keyword>
<proteinExistence type="predicted"/>
<accession>A0A7X4GMS7</accession>
<evidence type="ECO:0000256" key="3">
    <source>
        <dbReference type="SAM" id="SignalP"/>
    </source>
</evidence>
<dbReference type="NCBIfam" id="TIGR02595">
    <property type="entry name" value="PEP_CTERM"/>
    <property type="match status" value="1"/>
</dbReference>
<dbReference type="InterPro" id="IPR013424">
    <property type="entry name" value="Ice-binding_C"/>
</dbReference>
<dbReference type="SMART" id="SM00560">
    <property type="entry name" value="LamGL"/>
    <property type="match status" value="1"/>
</dbReference>
<evidence type="ECO:0000256" key="2">
    <source>
        <dbReference type="ARBA" id="ARBA00023157"/>
    </source>
</evidence>
<name>A0A7X4GMS7_9BURK</name>
<dbReference type="Gene3D" id="2.60.120.200">
    <property type="match status" value="1"/>
</dbReference>
<protein>
    <submittedName>
        <fullName evidence="5">PEPxxWA-CTERM sorting domain-containing protein</fullName>
    </submittedName>
</protein>
<feature type="domain" description="LamG-like jellyroll fold" evidence="4">
    <location>
        <begin position="78"/>
        <end position="206"/>
    </location>
</feature>
<dbReference type="AlphaFoldDB" id="A0A7X4GMS7"/>
<evidence type="ECO:0000256" key="1">
    <source>
        <dbReference type="ARBA" id="ARBA00022729"/>
    </source>
</evidence>
<evidence type="ECO:0000259" key="4">
    <source>
        <dbReference type="SMART" id="SM00560"/>
    </source>
</evidence>
<gene>
    <name evidence="5" type="ORF">GTP45_06085</name>
</gene>
<evidence type="ECO:0000313" key="6">
    <source>
        <dbReference type="Proteomes" id="UP000450012"/>
    </source>
</evidence>
<keyword evidence="1 3" id="KW-0732">Signal</keyword>
<reference evidence="5 6" key="1">
    <citation type="submission" date="2019-12" db="EMBL/GenBank/DDBJ databases">
        <title>Novel species isolated from a subtropical stream in China.</title>
        <authorList>
            <person name="Lu H."/>
        </authorList>
    </citation>
    <scope>NUCLEOTIDE SEQUENCE [LARGE SCALE GENOMIC DNA]</scope>
    <source>
        <strain evidence="5 6">FT55W</strain>
    </source>
</reference>
<dbReference type="InterPro" id="IPR006558">
    <property type="entry name" value="LamG-like"/>
</dbReference>
<dbReference type="Pfam" id="PF13385">
    <property type="entry name" value="Laminin_G_3"/>
    <property type="match status" value="1"/>
</dbReference>
<dbReference type="Pfam" id="PF07589">
    <property type="entry name" value="PEP-CTERM"/>
    <property type="match status" value="1"/>
</dbReference>
<organism evidence="5 6">
    <name type="scientific">Duganella rivi</name>
    <dbReference type="NCBI Taxonomy" id="2666083"/>
    <lineage>
        <taxon>Bacteria</taxon>
        <taxon>Pseudomonadati</taxon>
        <taxon>Pseudomonadota</taxon>
        <taxon>Betaproteobacteria</taxon>
        <taxon>Burkholderiales</taxon>
        <taxon>Oxalobacteraceae</taxon>
        <taxon>Telluria group</taxon>
        <taxon>Duganella</taxon>
    </lineage>
</organism>
<dbReference type="SUPFAM" id="SSF49899">
    <property type="entry name" value="Concanavalin A-like lectins/glucanases"/>
    <property type="match status" value="1"/>
</dbReference>
<dbReference type="Proteomes" id="UP000450012">
    <property type="component" value="Unassembled WGS sequence"/>
</dbReference>